<protein>
    <submittedName>
        <fullName evidence="1">Uncharacterized protein</fullName>
    </submittedName>
</protein>
<dbReference type="Proteomes" id="UP000004088">
    <property type="component" value="Unassembled WGS sequence"/>
</dbReference>
<sequence>MKTLKGLNAQIINFLHIYPQNPTELLPLENEDLNCFGNLALITVSGNSTFNNATPVGKASSNPGIIAQSLS</sequence>
<name>F0F111_9NEIS</name>
<organism evidence="1 2">
    <name type="scientific">Kingella denitrificans ATCC 33394</name>
    <dbReference type="NCBI Taxonomy" id="888741"/>
    <lineage>
        <taxon>Bacteria</taxon>
        <taxon>Pseudomonadati</taxon>
        <taxon>Pseudomonadota</taxon>
        <taxon>Betaproteobacteria</taxon>
        <taxon>Neisseriales</taxon>
        <taxon>Neisseriaceae</taxon>
        <taxon>Kingella</taxon>
    </lineage>
</organism>
<reference evidence="1 2" key="1">
    <citation type="submission" date="2011-01" db="EMBL/GenBank/DDBJ databases">
        <authorList>
            <person name="Muzny D."/>
            <person name="Qin X."/>
            <person name="Deng J."/>
            <person name="Jiang H."/>
            <person name="Liu Y."/>
            <person name="Qu J."/>
            <person name="Song X.-Z."/>
            <person name="Zhang L."/>
            <person name="Thornton R."/>
            <person name="Coyle M."/>
            <person name="Francisco L."/>
            <person name="Jackson L."/>
            <person name="Javaid M."/>
            <person name="Korchina V."/>
            <person name="Kovar C."/>
            <person name="Mata R."/>
            <person name="Mathew T."/>
            <person name="Ngo R."/>
            <person name="Nguyen L."/>
            <person name="Nguyen N."/>
            <person name="Okwuonu G."/>
            <person name="Ongeri F."/>
            <person name="Pham C."/>
            <person name="Simmons D."/>
            <person name="Wilczek-Boney K."/>
            <person name="Hale W."/>
            <person name="Jakkamsetti A."/>
            <person name="Pham P."/>
            <person name="Ruth R."/>
            <person name="San Lucas F."/>
            <person name="Warren J."/>
            <person name="Zhang J."/>
            <person name="Zhao Z."/>
            <person name="Zhou C."/>
            <person name="Zhu D."/>
            <person name="Lee S."/>
            <person name="Bess C."/>
            <person name="Blankenburg K."/>
            <person name="Forbes L."/>
            <person name="Fu Q."/>
            <person name="Gubbala S."/>
            <person name="Hirani K."/>
            <person name="Jayaseelan J.C."/>
            <person name="Lara F."/>
            <person name="Munidasa M."/>
            <person name="Palculict T."/>
            <person name="Patil S."/>
            <person name="Pu L.-L."/>
            <person name="Saada N."/>
            <person name="Tang L."/>
            <person name="Weissenberger G."/>
            <person name="Zhu Y."/>
            <person name="Hemphill L."/>
            <person name="Shang Y."/>
            <person name="Youmans B."/>
            <person name="Ayvaz T."/>
            <person name="Ross M."/>
            <person name="Santibanez J."/>
            <person name="Aqrawi P."/>
            <person name="Gross S."/>
            <person name="Joshi V."/>
            <person name="Fowler G."/>
            <person name="Nazareth L."/>
            <person name="Reid J."/>
            <person name="Worley K."/>
            <person name="Petrosino J."/>
            <person name="Highlander S."/>
            <person name="Gibbs R."/>
        </authorList>
    </citation>
    <scope>NUCLEOTIDE SEQUENCE [LARGE SCALE GENOMIC DNA]</scope>
    <source>
        <strain evidence="1 2">ATCC 33394</strain>
    </source>
</reference>
<proteinExistence type="predicted"/>
<accession>F0F111</accession>
<dbReference type="EMBL" id="AEWV01000032">
    <property type="protein sequence ID" value="EGC16787.1"/>
    <property type="molecule type" value="Genomic_DNA"/>
</dbReference>
<keyword evidence="2" id="KW-1185">Reference proteome</keyword>
<evidence type="ECO:0000313" key="1">
    <source>
        <dbReference type="EMBL" id="EGC16787.1"/>
    </source>
</evidence>
<gene>
    <name evidence="1" type="ORF">HMPREF9098_1796</name>
</gene>
<dbReference type="HOGENOM" id="CLU_2734656_0_0_4"/>
<dbReference type="AlphaFoldDB" id="F0F111"/>
<evidence type="ECO:0000313" key="2">
    <source>
        <dbReference type="Proteomes" id="UP000004088"/>
    </source>
</evidence>
<comment type="caution">
    <text evidence="1">The sequence shown here is derived from an EMBL/GenBank/DDBJ whole genome shotgun (WGS) entry which is preliminary data.</text>
</comment>